<dbReference type="RefSeq" id="WP_209743198.1">
    <property type="nucleotide sequence ID" value="NZ_JBHSMH010000005.1"/>
</dbReference>
<dbReference type="InterPro" id="IPR043519">
    <property type="entry name" value="NT_sf"/>
</dbReference>
<keyword evidence="2" id="KW-1185">Reference proteome</keyword>
<dbReference type="Pfam" id="PF10706">
    <property type="entry name" value="Aminoglyc_resit"/>
    <property type="match status" value="1"/>
</dbReference>
<evidence type="ECO:0000313" key="2">
    <source>
        <dbReference type="Proteomes" id="UP001596105"/>
    </source>
</evidence>
<name>A0ABW0LR82_9BACL</name>
<dbReference type="InterPro" id="IPR019646">
    <property type="entry name" value="Aminoglyc_AdlTrfase"/>
</dbReference>
<sequence length="196" mass="21654">MNDAESSEAALAKLSELLEASGARWVVGGSTGLALRGAELGRAPRDVDLYADGRDVRPIHERLAGFAIDVPAEDETDKYRSILSHYDLHGTIVELVGQFRVAARDSVYETEVSDFLFPSGDEVRLEGRSVVLVPLAHELVFNLLRDRRDRAEATGALMAADPERHRPLLERLLERNRISEEIVALARTYAGCGECR</sequence>
<evidence type="ECO:0000313" key="1">
    <source>
        <dbReference type="EMBL" id="MFC5467785.1"/>
    </source>
</evidence>
<comment type="caution">
    <text evidence="1">The sequence shown here is derived from an EMBL/GenBank/DDBJ whole genome shotgun (WGS) entry which is preliminary data.</text>
</comment>
<dbReference type="SUPFAM" id="SSF81301">
    <property type="entry name" value="Nucleotidyltransferase"/>
    <property type="match status" value="1"/>
</dbReference>
<accession>A0ABW0LR82</accession>
<protein>
    <submittedName>
        <fullName evidence="1">Nucleotidyltransferase domain-containing protein</fullName>
    </submittedName>
</protein>
<organism evidence="1 2">
    <name type="scientific">Cohnella suwonensis</name>
    <dbReference type="NCBI Taxonomy" id="696072"/>
    <lineage>
        <taxon>Bacteria</taxon>
        <taxon>Bacillati</taxon>
        <taxon>Bacillota</taxon>
        <taxon>Bacilli</taxon>
        <taxon>Bacillales</taxon>
        <taxon>Paenibacillaceae</taxon>
        <taxon>Cohnella</taxon>
    </lineage>
</organism>
<reference evidence="2" key="1">
    <citation type="journal article" date="2019" name="Int. J. Syst. Evol. Microbiol.">
        <title>The Global Catalogue of Microorganisms (GCM) 10K type strain sequencing project: providing services to taxonomists for standard genome sequencing and annotation.</title>
        <authorList>
            <consortium name="The Broad Institute Genomics Platform"/>
            <consortium name="The Broad Institute Genome Sequencing Center for Infectious Disease"/>
            <person name="Wu L."/>
            <person name="Ma J."/>
        </authorList>
    </citation>
    <scope>NUCLEOTIDE SEQUENCE [LARGE SCALE GENOMIC DNA]</scope>
    <source>
        <strain evidence="2">CCUG 57113</strain>
    </source>
</reference>
<dbReference type="Gene3D" id="3.30.460.40">
    <property type="match status" value="1"/>
</dbReference>
<gene>
    <name evidence="1" type="ORF">ACFPPD_03580</name>
</gene>
<dbReference type="EMBL" id="JBHSMH010000005">
    <property type="protein sequence ID" value="MFC5467785.1"/>
    <property type="molecule type" value="Genomic_DNA"/>
</dbReference>
<proteinExistence type="predicted"/>
<dbReference type="Proteomes" id="UP001596105">
    <property type="component" value="Unassembled WGS sequence"/>
</dbReference>